<dbReference type="Proteomes" id="UP000012106">
    <property type="component" value="Unassembled WGS sequence"/>
</dbReference>
<evidence type="ECO:0000313" key="1">
    <source>
        <dbReference type="EMBL" id="EMN21790.1"/>
    </source>
</evidence>
<gene>
    <name evidence="1" type="ORF">LEP1GSC063_3663</name>
</gene>
<sequence length="65" mass="7307">MPVFFLSRTLKIKYSGKIQDGVPTHQNRIAGPHTFLEMLIRSDCKPTQSQESPALSKLGSFEMIV</sequence>
<dbReference type="EMBL" id="AHMU02000049">
    <property type="protein sequence ID" value="EMN21790.1"/>
    <property type="molecule type" value="Genomic_DNA"/>
</dbReference>
<protein>
    <submittedName>
        <fullName evidence="1">Uncharacterized protein</fullName>
    </submittedName>
</protein>
<comment type="caution">
    <text evidence="1">The sequence shown here is derived from an EMBL/GenBank/DDBJ whole genome shotgun (WGS) entry which is preliminary data.</text>
</comment>
<proteinExistence type="predicted"/>
<dbReference type="AlphaFoldDB" id="M6JQE4"/>
<evidence type="ECO:0000313" key="2">
    <source>
        <dbReference type="Proteomes" id="UP000012106"/>
    </source>
</evidence>
<dbReference type="RefSeq" id="WP_004471656.1">
    <property type="nucleotide sequence ID" value="NZ_AHMU02000049.1"/>
</dbReference>
<accession>M6JQE4</accession>
<name>M6JQE4_9LEPT</name>
<organism evidence="1 2">
    <name type="scientific">Leptospira santarosai serovar Arenal str. MAVJ 401</name>
    <dbReference type="NCBI Taxonomy" id="1049976"/>
    <lineage>
        <taxon>Bacteria</taxon>
        <taxon>Pseudomonadati</taxon>
        <taxon>Spirochaetota</taxon>
        <taxon>Spirochaetia</taxon>
        <taxon>Leptospirales</taxon>
        <taxon>Leptospiraceae</taxon>
        <taxon>Leptospira</taxon>
    </lineage>
</organism>
<reference evidence="1 2" key="1">
    <citation type="submission" date="2013-01" db="EMBL/GenBank/DDBJ databases">
        <authorList>
            <person name="Harkins D.M."/>
            <person name="Durkin A.S."/>
            <person name="Brinkac L.M."/>
            <person name="Haft D.H."/>
            <person name="Selengut J.D."/>
            <person name="Sanka R."/>
            <person name="DePew J."/>
            <person name="Purushe J."/>
            <person name="Hartskeerl R.A."/>
            <person name="Ahmed A."/>
            <person name="van der Linden H."/>
            <person name="Goris M.G.A."/>
            <person name="Vinetz J.M."/>
            <person name="Sutton G.G."/>
            <person name="Nierman W.C."/>
            <person name="Fouts D.E."/>
        </authorList>
    </citation>
    <scope>NUCLEOTIDE SEQUENCE [LARGE SCALE GENOMIC DNA]</scope>
    <source>
        <strain evidence="1 2">MAVJ 401</strain>
    </source>
</reference>